<dbReference type="AlphaFoldDB" id="A0A7M5WTU8"/>
<name>A0A7M5WTU8_9CNID</name>
<sequence length="212" mass="24397">MIQRSMHYQFKDTPGRRKKIKKKKIMSIVKMNNLVTVICILLSLNSLKVNGKVITSDSTTDSHPETKLQIIDQILSEKIQVDQDFAIAAKPLIDFLKSKTFERLTSETGTNQLSKTSKSDFSKPIYEKMLPLIKYFLFDIVKDVDQKVTSSTDSQISNKSFFPGMEIINCPYFFQKDACVVDCLEDPCQCITCMYSMDFEVYFHCCYLDPTK</sequence>
<dbReference type="EnsemblMetazoa" id="CLYHEMT012998.1">
    <property type="protein sequence ID" value="CLYHEMP012998.1"/>
    <property type="gene ID" value="CLYHEMG012998"/>
</dbReference>
<keyword evidence="2" id="KW-1185">Reference proteome</keyword>
<accession>A0A7M5WTU8</accession>
<protein>
    <submittedName>
        <fullName evidence="1">Uncharacterized protein</fullName>
    </submittedName>
</protein>
<dbReference type="Proteomes" id="UP000594262">
    <property type="component" value="Unplaced"/>
</dbReference>
<organism evidence="1 2">
    <name type="scientific">Clytia hemisphaerica</name>
    <dbReference type="NCBI Taxonomy" id="252671"/>
    <lineage>
        <taxon>Eukaryota</taxon>
        <taxon>Metazoa</taxon>
        <taxon>Cnidaria</taxon>
        <taxon>Hydrozoa</taxon>
        <taxon>Hydroidolina</taxon>
        <taxon>Leptothecata</taxon>
        <taxon>Obeliida</taxon>
        <taxon>Clytiidae</taxon>
        <taxon>Clytia</taxon>
    </lineage>
</organism>
<evidence type="ECO:0000313" key="2">
    <source>
        <dbReference type="Proteomes" id="UP000594262"/>
    </source>
</evidence>
<reference evidence="1" key="1">
    <citation type="submission" date="2021-01" db="UniProtKB">
        <authorList>
            <consortium name="EnsemblMetazoa"/>
        </authorList>
    </citation>
    <scope>IDENTIFICATION</scope>
</reference>
<evidence type="ECO:0000313" key="1">
    <source>
        <dbReference type="EnsemblMetazoa" id="CLYHEMP012998.1"/>
    </source>
</evidence>
<proteinExistence type="predicted"/>